<dbReference type="SUPFAM" id="SSF69593">
    <property type="entry name" value="Glycerol-3-phosphate (1)-acyltransferase"/>
    <property type="match status" value="1"/>
</dbReference>
<evidence type="ECO:0000256" key="7">
    <source>
        <dbReference type="ARBA" id="ARBA00023128"/>
    </source>
</evidence>
<accession>A0A0D7A7R5</accession>
<evidence type="ECO:0000256" key="4">
    <source>
        <dbReference type="ARBA" id="ARBA00022787"/>
    </source>
</evidence>
<evidence type="ECO:0000256" key="5">
    <source>
        <dbReference type="ARBA" id="ARBA00022792"/>
    </source>
</evidence>
<dbReference type="InterPro" id="IPR002123">
    <property type="entry name" value="Plipid/glycerol_acylTrfase"/>
</dbReference>
<comment type="subcellular location">
    <subcellularLocation>
        <location evidence="1">Mitochondrion inner membrane</location>
        <topology evidence="1">Peripheral membrane protein</topology>
        <orientation evidence="1">Intermembrane side</orientation>
    </subcellularLocation>
    <subcellularLocation>
        <location evidence="10">Mitochondrion outer membrane</location>
        <topology evidence="10">Peripheral membrane protein</topology>
        <orientation evidence="10">Intermembrane side</orientation>
    </subcellularLocation>
</comment>
<dbReference type="EMBL" id="KN882045">
    <property type="protein sequence ID" value="KIY45961.1"/>
    <property type="molecule type" value="Genomic_DNA"/>
</dbReference>
<dbReference type="AlphaFoldDB" id="A0A0D7A7R5"/>
<dbReference type="PANTHER" id="PTHR12497:SF0">
    <property type="entry name" value="TAFAZZIN"/>
    <property type="match status" value="1"/>
</dbReference>
<evidence type="ECO:0000256" key="9">
    <source>
        <dbReference type="ARBA" id="ARBA00023315"/>
    </source>
</evidence>
<keyword evidence="5" id="KW-0999">Mitochondrion inner membrane</keyword>
<proteinExistence type="inferred from homology"/>
<sequence length="233" mass="25765">MLTVTTIGLTCKAVFKLGLCSITVNGLPNLVSVVEDDARRKRRIGLITVSNHISTYTSPVLSYFFRNGQVLETFRGNGVYQRSIDTAIEKLNDGAWVHLFGEGKVNQPDKYPQKDGLGHLPRFKWGAGRILSEVGNLPTIIPMWLTGFDRLMPEGRKFPFNFMPRFGQHLSVTFGEPISGGELQKIVNYRHASRSQPSAADLKAFRSALVTVLHESVESLGRSVSGDSLTGEK</sequence>
<keyword evidence="15" id="KW-1185">Reference proteome</keyword>
<dbReference type="GO" id="GO:0047184">
    <property type="term" value="F:1-acylglycerophosphocholine O-acyltransferase activity"/>
    <property type="evidence" value="ECO:0007669"/>
    <property type="project" value="TreeGrafter"/>
</dbReference>
<keyword evidence="4" id="KW-1000">Mitochondrion outer membrane</keyword>
<dbReference type="InterPro" id="IPR000872">
    <property type="entry name" value="Tafazzin"/>
</dbReference>
<dbReference type="Proteomes" id="UP000054144">
    <property type="component" value="Unassembled WGS sequence"/>
</dbReference>
<evidence type="ECO:0000256" key="12">
    <source>
        <dbReference type="RuleBase" id="RU365062"/>
    </source>
</evidence>
<evidence type="ECO:0000256" key="2">
    <source>
        <dbReference type="ARBA" id="ARBA00010524"/>
    </source>
</evidence>
<keyword evidence="6" id="KW-0443">Lipid metabolism</keyword>
<evidence type="ECO:0000313" key="15">
    <source>
        <dbReference type="Proteomes" id="UP000054144"/>
    </source>
</evidence>
<feature type="domain" description="Phospholipid/glycerol acyltransferase" evidence="13">
    <location>
        <begin position="46"/>
        <end position="148"/>
    </location>
</feature>
<dbReference type="GO" id="GO:0005743">
    <property type="term" value="C:mitochondrial inner membrane"/>
    <property type="evidence" value="ECO:0007669"/>
    <property type="project" value="UniProtKB-SubCell"/>
</dbReference>
<dbReference type="CDD" id="cd07989">
    <property type="entry name" value="LPLAT_AGPAT-like"/>
    <property type="match status" value="1"/>
</dbReference>
<protein>
    <recommendedName>
        <fullName evidence="12">Tafazzin family protein</fullName>
    </recommendedName>
</protein>
<evidence type="ECO:0000256" key="11">
    <source>
        <dbReference type="ARBA" id="ARBA00047906"/>
    </source>
</evidence>
<dbReference type="Pfam" id="PF01553">
    <property type="entry name" value="Acyltransferase"/>
    <property type="match status" value="1"/>
</dbReference>
<evidence type="ECO:0000256" key="6">
    <source>
        <dbReference type="ARBA" id="ARBA00023098"/>
    </source>
</evidence>
<evidence type="ECO:0000256" key="8">
    <source>
        <dbReference type="ARBA" id="ARBA00023136"/>
    </source>
</evidence>
<evidence type="ECO:0000256" key="10">
    <source>
        <dbReference type="ARBA" id="ARBA00024323"/>
    </source>
</evidence>
<reference evidence="14 15" key="1">
    <citation type="journal article" date="2015" name="Fungal Genet. Biol.">
        <title>Evolution of novel wood decay mechanisms in Agaricales revealed by the genome sequences of Fistulina hepatica and Cylindrobasidium torrendii.</title>
        <authorList>
            <person name="Floudas D."/>
            <person name="Held B.W."/>
            <person name="Riley R."/>
            <person name="Nagy L.G."/>
            <person name="Koehler G."/>
            <person name="Ransdell A.S."/>
            <person name="Younus H."/>
            <person name="Chow J."/>
            <person name="Chiniquy J."/>
            <person name="Lipzen A."/>
            <person name="Tritt A."/>
            <person name="Sun H."/>
            <person name="Haridas S."/>
            <person name="LaButti K."/>
            <person name="Ohm R.A."/>
            <person name="Kues U."/>
            <person name="Blanchette R.A."/>
            <person name="Grigoriev I.V."/>
            <person name="Minto R.E."/>
            <person name="Hibbett D.S."/>
        </authorList>
    </citation>
    <scope>NUCLEOTIDE SEQUENCE [LARGE SCALE GENOMIC DNA]</scope>
    <source>
        <strain evidence="14 15">ATCC 64428</strain>
    </source>
</reference>
<gene>
    <name evidence="14" type="ORF">FISHEDRAFT_60802</name>
</gene>
<evidence type="ECO:0000313" key="14">
    <source>
        <dbReference type="EMBL" id="KIY45961.1"/>
    </source>
</evidence>
<comment type="catalytic activity">
    <reaction evidence="11">
        <text>1'-[1,2-diacyl-sn-glycero-3-phospho],3'-[1-acyl-sn-glycero-3-phospho]-glycerol + a 1,2-diacyl-sn-glycero-3-phosphocholine = a cardiolipin + a 1-acyl-sn-glycero-3-phosphocholine</text>
        <dbReference type="Rhea" id="RHEA:33731"/>
        <dbReference type="ChEBI" id="CHEBI:57643"/>
        <dbReference type="ChEBI" id="CHEBI:58168"/>
        <dbReference type="ChEBI" id="CHEBI:62237"/>
        <dbReference type="ChEBI" id="CHEBI:64743"/>
    </reaction>
    <physiologicalReaction direction="left-to-right" evidence="11">
        <dbReference type="Rhea" id="RHEA:33732"/>
    </physiologicalReaction>
    <physiologicalReaction direction="right-to-left" evidence="11">
        <dbReference type="Rhea" id="RHEA:33733"/>
    </physiologicalReaction>
</comment>
<name>A0A0D7A7R5_9AGAR</name>
<dbReference type="PRINTS" id="PR00979">
    <property type="entry name" value="TAFAZZIN"/>
</dbReference>
<dbReference type="GO" id="GO:0005741">
    <property type="term" value="C:mitochondrial outer membrane"/>
    <property type="evidence" value="ECO:0007669"/>
    <property type="project" value="UniProtKB-SubCell"/>
</dbReference>
<keyword evidence="8" id="KW-0472">Membrane</keyword>
<keyword evidence="3" id="KW-0808">Transferase</keyword>
<comment type="similarity">
    <text evidence="2 12">Belongs to the taffazin family.</text>
</comment>
<dbReference type="OrthoDB" id="193467at2759"/>
<keyword evidence="7" id="KW-0496">Mitochondrion</keyword>
<keyword evidence="9" id="KW-0012">Acyltransferase</keyword>
<evidence type="ECO:0000256" key="3">
    <source>
        <dbReference type="ARBA" id="ARBA00022679"/>
    </source>
</evidence>
<dbReference type="SMART" id="SM00563">
    <property type="entry name" value="PlsC"/>
    <property type="match status" value="1"/>
</dbReference>
<dbReference type="GO" id="GO:0007007">
    <property type="term" value="P:inner mitochondrial membrane organization"/>
    <property type="evidence" value="ECO:0007669"/>
    <property type="project" value="TreeGrafter"/>
</dbReference>
<evidence type="ECO:0000259" key="13">
    <source>
        <dbReference type="SMART" id="SM00563"/>
    </source>
</evidence>
<evidence type="ECO:0000256" key="1">
    <source>
        <dbReference type="ARBA" id="ARBA00004137"/>
    </source>
</evidence>
<dbReference type="PANTHER" id="PTHR12497">
    <property type="entry name" value="TAZ PROTEIN TAFAZZIN"/>
    <property type="match status" value="1"/>
</dbReference>
<organism evidence="14 15">
    <name type="scientific">Fistulina hepatica ATCC 64428</name>
    <dbReference type="NCBI Taxonomy" id="1128425"/>
    <lineage>
        <taxon>Eukaryota</taxon>
        <taxon>Fungi</taxon>
        <taxon>Dikarya</taxon>
        <taxon>Basidiomycota</taxon>
        <taxon>Agaricomycotina</taxon>
        <taxon>Agaricomycetes</taxon>
        <taxon>Agaricomycetidae</taxon>
        <taxon>Agaricales</taxon>
        <taxon>Fistulinaceae</taxon>
        <taxon>Fistulina</taxon>
    </lineage>
</organism>
<dbReference type="GO" id="GO:0035965">
    <property type="term" value="P:cardiolipin acyl-chain remodeling"/>
    <property type="evidence" value="ECO:0007669"/>
    <property type="project" value="TreeGrafter"/>
</dbReference>